<dbReference type="GO" id="GO:0005886">
    <property type="term" value="C:plasma membrane"/>
    <property type="evidence" value="ECO:0007669"/>
    <property type="project" value="UniProtKB-SubCell"/>
</dbReference>
<keyword evidence="8 11" id="KW-1133">Transmembrane helix</keyword>
<dbReference type="GO" id="GO:0005524">
    <property type="term" value="F:ATP binding"/>
    <property type="evidence" value="ECO:0007669"/>
    <property type="project" value="UniProtKB-UniRule"/>
</dbReference>
<evidence type="ECO:0000256" key="6">
    <source>
        <dbReference type="ARBA" id="ARBA00022840"/>
    </source>
</evidence>
<dbReference type="EMBL" id="QTJV01000007">
    <property type="protein sequence ID" value="RFM33151.1"/>
    <property type="molecule type" value="Genomic_DNA"/>
</dbReference>
<gene>
    <name evidence="11" type="primary">kdpC</name>
    <name evidence="12" type="ORF">DXN04_19160</name>
</gene>
<dbReference type="Pfam" id="PF02669">
    <property type="entry name" value="KdpC"/>
    <property type="match status" value="1"/>
</dbReference>
<dbReference type="InterPro" id="IPR003820">
    <property type="entry name" value="KdpC"/>
</dbReference>
<evidence type="ECO:0000313" key="12">
    <source>
        <dbReference type="EMBL" id="RFM33151.1"/>
    </source>
</evidence>
<evidence type="ECO:0000256" key="10">
    <source>
        <dbReference type="ARBA" id="ARBA00023136"/>
    </source>
</evidence>
<comment type="caution">
    <text evidence="12">The sequence shown here is derived from an EMBL/GenBank/DDBJ whole genome shotgun (WGS) entry which is preliminary data.</text>
</comment>
<dbReference type="AlphaFoldDB" id="A0A3E1NYY6"/>
<evidence type="ECO:0000256" key="8">
    <source>
        <dbReference type="ARBA" id="ARBA00022989"/>
    </source>
</evidence>
<dbReference type="HAMAP" id="MF_00276">
    <property type="entry name" value="KdpC"/>
    <property type="match status" value="1"/>
</dbReference>
<keyword evidence="13" id="KW-1185">Reference proteome</keyword>
<dbReference type="OrthoDB" id="9809491at2"/>
<evidence type="ECO:0000256" key="1">
    <source>
        <dbReference type="ARBA" id="ARBA00022448"/>
    </source>
</evidence>
<dbReference type="PIRSF" id="PIRSF001296">
    <property type="entry name" value="K_ATPase_KdpC"/>
    <property type="match status" value="1"/>
</dbReference>
<dbReference type="Proteomes" id="UP000261174">
    <property type="component" value="Unassembled WGS sequence"/>
</dbReference>
<sequence length="184" mass="19503">MKKYLLPSIKLTLILILVLGVAYPLLIAGVAHFAIGQGKGRTISVNGKVVGYENVGQKFTDDKYFQGRPSAVDYNAAGSGGSNKAASNPDYLKTVQERIDTFMAHNPGTLAADIPAELVTASGSGLDPDISPSAADIQVIRIAAIRHLDVAAIRKLVADHTDKSWLGPDKVNVLKLNIALDALK</sequence>
<dbReference type="RefSeq" id="WP_116855003.1">
    <property type="nucleotide sequence ID" value="NZ_QTJV01000007.1"/>
</dbReference>
<keyword evidence="5 11" id="KW-0547">Nucleotide-binding</keyword>
<organism evidence="12 13">
    <name type="scientific">Chitinophaga silvisoli</name>
    <dbReference type="NCBI Taxonomy" id="2291814"/>
    <lineage>
        <taxon>Bacteria</taxon>
        <taxon>Pseudomonadati</taxon>
        <taxon>Bacteroidota</taxon>
        <taxon>Chitinophagia</taxon>
        <taxon>Chitinophagales</taxon>
        <taxon>Chitinophagaceae</taxon>
        <taxon>Chitinophaga</taxon>
    </lineage>
</organism>
<comment type="function">
    <text evidence="11">Part of the high-affinity ATP-driven potassium transport (or Kdp) system, which catalyzes the hydrolysis of ATP coupled with the electrogenic transport of potassium into the cytoplasm. This subunit acts as a catalytic chaperone that increases the ATP-binding affinity of the ATP-hydrolyzing subunit KdpB by the formation of a transient KdpB/KdpC/ATP ternary complex.</text>
</comment>
<evidence type="ECO:0000313" key="13">
    <source>
        <dbReference type="Proteomes" id="UP000261174"/>
    </source>
</evidence>
<keyword evidence="7 11" id="KW-0630">Potassium</keyword>
<evidence type="ECO:0000256" key="7">
    <source>
        <dbReference type="ARBA" id="ARBA00022958"/>
    </source>
</evidence>
<evidence type="ECO:0000256" key="3">
    <source>
        <dbReference type="ARBA" id="ARBA00022538"/>
    </source>
</evidence>
<evidence type="ECO:0000256" key="11">
    <source>
        <dbReference type="HAMAP-Rule" id="MF_00276"/>
    </source>
</evidence>
<keyword evidence="9 11" id="KW-0406">Ion transport</keyword>
<comment type="similarity">
    <text evidence="11">Belongs to the KdpC family.</text>
</comment>
<keyword evidence="6 11" id="KW-0067">ATP-binding</keyword>
<dbReference type="PANTHER" id="PTHR30042:SF2">
    <property type="entry name" value="POTASSIUM-TRANSPORTING ATPASE KDPC SUBUNIT"/>
    <property type="match status" value="1"/>
</dbReference>
<dbReference type="NCBIfam" id="NF001454">
    <property type="entry name" value="PRK00315.1"/>
    <property type="match status" value="1"/>
</dbReference>
<evidence type="ECO:0000256" key="9">
    <source>
        <dbReference type="ARBA" id="ARBA00023065"/>
    </source>
</evidence>
<keyword evidence="3 11" id="KW-0633">Potassium transport</keyword>
<dbReference type="GO" id="GO:0008556">
    <property type="term" value="F:P-type potassium transmembrane transporter activity"/>
    <property type="evidence" value="ECO:0007669"/>
    <property type="project" value="InterPro"/>
</dbReference>
<proteinExistence type="inferred from homology"/>
<comment type="subunit">
    <text evidence="11">The system is composed of three essential subunits: KdpA, KdpB and KdpC.</text>
</comment>
<protein>
    <recommendedName>
        <fullName evidence="11">Potassium-transporting ATPase KdpC subunit</fullName>
    </recommendedName>
    <alternativeName>
        <fullName evidence="11">ATP phosphohydrolase [potassium-transporting] C chain</fullName>
    </alternativeName>
    <alternativeName>
        <fullName evidence="11">Potassium-binding and translocating subunit C</fullName>
    </alternativeName>
    <alternativeName>
        <fullName evidence="11">Potassium-translocating ATPase C chain</fullName>
    </alternativeName>
</protein>
<keyword evidence="2 11" id="KW-1003">Cell membrane</keyword>
<comment type="subcellular location">
    <subcellularLocation>
        <location evidence="11">Cell membrane</location>
        <topology evidence="11">Single-pass membrane protein</topology>
    </subcellularLocation>
</comment>
<reference evidence="12 13" key="1">
    <citation type="submission" date="2018-08" db="EMBL/GenBank/DDBJ databases">
        <title>Chitinophaga sp. K20C18050901, a novel bacterium isolated from forest soil.</title>
        <authorList>
            <person name="Wang C."/>
        </authorList>
    </citation>
    <scope>NUCLEOTIDE SEQUENCE [LARGE SCALE GENOMIC DNA]</scope>
    <source>
        <strain evidence="12 13">K20C18050901</strain>
    </source>
</reference>
<dbReference type="PANTHER" id="PTHR30042">
    <property type="entry name" value="POTASSIUM-TRANSPORTING ATPASE C CHAIN"/>
    <property type="match status" value="1"/>
</dbReference>
<accession>A0A3E1NYY6</accession>
<evidence type="ECO:0000256" key="4">
    <source>
        <dbReference type="ARBA" id="ARBA00022692"/>
    </source>
</evidence>
<name>A0A3E1NYY6_9BACT</name>
<evidence type="ECO:0000256" key="5">
    <source>
        <dbReference type="ARBA" id="ARBA00022741"/>
    </source>
</evidence>
<dbReference type="NCBIfam" id="TIGR00681">
    <property type="entry name" value="kdpC"/>
    <property type="match status" value="1"/>
</dbReference>
<feature type="transmembrane region" description="Helical" evidence="11">
    <location>
        <begin position="12"/>
        <end position="35"/>
    </location>
</feature>
<keyword evidence="10 11" id="KW-0472">Membrane</keyword>
<keyword evidence="1 11" id="KW-0813">Transport</keyword>
<evidence type="ECO:0000256" key="2">
    <source>
        <dbReference type="ARBA" id="ARBA00022475"/>
    </source>
</evidence>
<keyword evidence="4 11" id="KW-0812">Transmembrane</keyword>